<evidence type="ECO:0000259" key="4">
    <source>
        <dbReference type="PROSITE" id="PS50011"/>
    </source>
</evidence>
<feature type="signal peptide" evidence="3">
    <location>
        <begin position="1"/>
        <end position="23"/>
    </location>
</feature>
<protein>
    <submittedName>
        <fullName evidence="5">Probable receptor kinase At1g49730</fullName>
    </submittedName>
</protein>
<evidence type="ECO:0000256" key="3">
    <source>
        <dbReference type="SAM" id="SignalP"/>
    </source>
</evidence>
<evidence type="ECO:0000256" key="2">
    <source>
        <dbReference type="ARBA" id="ARBA00022840"/>
    </source>
</evidence>
<keyword evidence="5" id="KW-0418">Kinase</keyword>
<dbReference type="Pfam" id="PF07714">
    <property type="entry name" value="PK_Tyr_Ser-Thr"/>
    <property type="match status" value="1"/>
</dbReference>
<keyword evidence="5" id="KW-0808">Transferase</keyword>
<dbReference type="GO" id="GO:0005524">
    <property type="term" value="F:ATP binding"/>
    <property type="evidence" value="ECO:0007669"/>
    <property type="project" value="UniProtKB-KW"/>
</dbReference>
<keyword evidence="2" id="KW-0067">ATP-binding</keyword>
<dbReference type="GO" id="GO:0005886">
    <property type="term" value="C:plasma membrane"/>
    <property type="evidence" value="ECO:0007669"/>
    <property type="project" value="TreeGrafter"/>
</dbReference>
<accession>A0A8S0SJT3</accession>
<dbReference type="InterPro" id="IPR000719">
    <property type="entry name" value="Prot_kinase_dom"/>
</dbReference>
<proteinExistence type="predicted"/>
<keyword evidence="6" id="KW-1185">Reference proteome</keyword>
<comment type="caution">
    <text evidence="5">The sequence shown here is derived from an EMBL/GenBank/DDBJ whole genome shotgun (WGS) entry which is preliminary data.</text>
</comment>
<dbReference type="SUPFAM" id="SSF56112">
    <property type="entry name" value="Protein kinase-like (PK-like)"/>
    <property type="match status" value="1"/>
</dbReference>
<dbReference type="Gene3D" id="1.10.510.10">
    <property type="entry name" value="Transferase(Phosphotransferase) domain 1"/>
    <property type="match status" value="1"/>
</dbReference>
<keyword evidence="3" id="KW-0732">Signal</keyword>
<keyword evidence="5" id="KW-0675">Receptor</keyword>
<dbReference type="GO" id="GO:0004672">
    <property type="term" value="F:protein kinase activity"/>
    <property type="evidence" value="ECO:0007669"/>
    <property type="project" value="InterPro"/>
</dbReference>
<evidence type="ECO:0000313" key="6">
    <source>
        <dbReference type="Proteomes" id="UP000594638"/>
    </source>
</evidence>
<dbReference type="OrthoDB" id="4062651at2759"/>
<dbReference type="Proteomes" id="UP000594638">
    <property type="component" value="Unassembled WGS sequence"/>
</dbReference>
<keyword evidence="1" id="KW-0547">Nucleotide-binding</keyword>
<gene>
    <name evidence="5" type="ORF">OLEA9_A008830</name>
</gene>
<feature type="chain" id="PRO_5035830128" evidence="3">
    <location>
        <begin position="24"/>
        <end position="310"/>
    </location>
</feature>
<dbReference type="PANTHER" id="PTHR27001">
    <property type="entry name" value="OS01G0253100 PROTEIN"/>
    <property type="match status" value="1"/>
</dbReference>
<dbReference type="EMBL" id="CACTIH010005442">
    <property type="protein sequence ID" value="CAA2992876.1"/>
    <property type="molecule type" value="Genomic_DNA"/>
</dbReference>
<feature type="domain" description="Protein kinase" evidence="4">
    <location>
        <begin position="43"/>
        <end position="310"/>
    </location>
</feature>
<evidence type="ECO:0000313" key="5">
    <source>
        <dbReference type="EMBL" id="CAA2992876.1"/>
    </source>
</evidence>
<dbReference type="InterPro" id="IPR011009">
    <property type="entry name" value="Kinase-like_dom_sf"/>
</dbReference>
<dbReference type="PROSITE" id="PS50011">
    <property type="entry name" value="PROTEIN_KINASE_DOM"/>
    <property type="match status" value="1"/>
</dbReference>
<dbReference type="AlphaFoldDB" id="A0A8S0SJT3"/>
<reference evidence="5 6" key="1">
    <citation type="submission" date="2019-12" db="EMBL/GenBank/DDBJ databases">
        <authorList>
            <person name="Alioto T."/>
            <person name="Alioto T."/>
            <person name="Gomez Garrido J."/>
        </authorList>
    </citation>
    <scope>NUCLEOTIDE SEQUENCE [LARGE SCALE GENOMIC DNA]</scope>
</reference>
<name>A0A8S0SJT3_OLEEU</name>
<dbReference type="InterPro" id="IPR001245">
    <property type="entry name" value="Ser-Thr/Tyr_kinase_cat_dom"/>
</dbReference>
<evidence type="ECO:0000256" key="1">
    <source>
        <dbReference type="ARBA" id="ARBA00022741"/>
    </source>
</evidence>
<organism evidence="5 6">
    <name type="scientific">Olea europaea subsp. europaea</name>
    <dbReference type="NCBI Taxonomy" id="158383"/>
    <lineage>
        <taxon>Eukaryota</taxon>
        <taxon>Viridiplantae</taxon>
        <taxon>Streptophyta</taxon>
        <taxon>Embryophyta</taxon>
        <taxon>Tracheophyta</taxon>
        <taxon>Spermatophyta</taxon>
        <taxon>Magnoliopsida</taxon>
        <taxon>eudicotyledons</taxon>
        <taxon>Gunneridae</taxon>
        <taxon>Pentapetalae</taxon>
        <taxon>asterids</taxon>
        <taxon>lamiids</taxon>
        <taxon>Lamiales</taxon>
        <taxon>Oleaceae</taxon>
        <taxon>Oleeae</taxon>
        <taxon>Olea</taxon>
    </lineage>
</organism>
<dbReference type="PANTHER" id="PTHR27001:SF20">
    <property type="entry name" value="PROTEIN KINASE SUPERFAMILY PROTEIN"/>
    <property type="match status" value="1"/>
</dbReference>
<dbReference type="FunFam" id="3.30.200.20:FF:000521">
    <property type="entry name" value="Protein kinase superfamily protein"/>
    <property type="match status" value="1"/>
</dbReference>
<dbReference type="Gramene" id="OE9A008830T1">
    <property type="protein sequence ID" value="OE9A008830C1"/>
    <property type="gene ID" value="OE9A008830"/>
</dbReference>
<sequence>MGAENLLVKIRIFLLAWLHLGSQNGPVSLVKRFSYKDLKKATDGFRRTTDNSSRGSSYKARFQNGVVSTIKEVEGFSECDDASFYREVQLLGRLHHRHIVALRGFSTGPKRYLVFENVERGSLKEHLSDPLKTPLNWRTRLQIVVGVAAALEYLHFFCDPPVYHVSLSSSTIMLDENLTPKLSDISLIRSAGNQVTLPNSSSCIKECTGQTCKNIIFQLGLLILELITGQSSERNGADLVQWVQKTYISRSTHEIMDPDIGNNYDQAELQSLLNVARLCIKSLDKPKIYTSQILWYLQKKVRIVRDKHQY</sequence>
<dbReference type="Gene3D" id="3.30.200.20">
    <property type="entry name" value="Phosphorylase Kinase, domain 1"/>
    <property type="match status" value="1"/>
</dbReference>